<dbReference type="InterPro" id="IPR011990">
    <property type="entry name" value="TPR-like_helical_dom_sf"/>
</dbReference>
<evidence type="ECO:0000313" key="2">
    <source>
        <dbReference type="EMBL" id="EIC03014.1"/>
    </source>
</evidence>
<dbReference type="STRING" id="907348.TresaDRAFT_2468"/>
<reference evidence="2 3" key="1">
    <citation type="submission" date="2011-09" db="EMBL/GenBank/DDBJ databases">
        <title>The draft genome of Treponema saccharophilum DSM 2985.</title>
        <authorList>
            <consortium name="US DOE Joint Genome Institute (JGI-PGF)"/>
            <person name="Lucas S."/>
            <person name="Copeland A."/>
            <person name="Lapidus A."/>
            <person name="Glavina del Rio T."/>
            <person name="Dalin E."/>
            <person name="Tice H."/>
            <person name="Bruce D."/>
            <person name="Goodwin L."/>
            <person name="Pitluck S."/>
            <person name="Peters L."/>
            <person name="Kyrpides N."/>
            <person name="Mavromatis K."/>
            <person name="Ivanova N."/>
            <person name="Markowitz V."/>
            <person name="Cheng J.-F."/>
            <person name="Hugenholtz P."/>
            <person name="Woyke T."/>
            <person name="Wu D."/>
            <person name="Gronow S."/>
            <person name="Wellnitz S."/>
            <person name="Brambilla E."/>
            <person name="Klenk H.-P."/>
            <person name="Eisen J.A."/>
        </authorList>
    </citation>
    <scope>NUCLEOTIDE SEQUENCE [LARGE SCALE GENOMIC DNA]</scope>
    <source>
        <strain evidence="2 3">DSM 2985</strain>
    </source>
</reference>
<dbReference type="Gene3D" id="1.25.40.10">
    <property type="entry name" value="Tetratricopeptide repeat domain"/>
    <property type="match status" value="2"/>
</dbReference>
<dbReference type="PANTHER" id="PTHR12558">
    <property type="entry name" value="CELL DIVISION CYCLE 16,23,27"/>
    <property type="match status" value="1"/>
</dbReference>
<dbReference type="RefSeq" id="WP_002701913.1">
    <property type="nucleotide sequence ID" value="NZ_AGRW01000025.1"/>
</dbReference>
<feature type="repeat" description="TPR" evidence="1">
    <location>
        <begin position="524"/>
        <end position="557"/>
    </location>
</feature>
<dbReference type="Pfam" id="PF13432">
    <property type="entry name" value="TPR_16"/>
    <property type="match status" value="1"/>
</dbReference>
<keyword evidence="3" id="KW-1185">Reference proteome</keyword>
<evidence type="ECO:0008006" key="4">
    <source>
        <dbReference type="Google" id="ProtNLM"/>
    </source>
</evidence>
<dbReference type="Proteomes" id="UP000003571">
    <property type="component" value="Unassembled WGS sequence"/>
</dbReference>
<evidence type="ECO:0000256" key="1">
    <source>
        <dbReference type="PROSITE-ProRule" id="PRU00339"/>
    </source>
</evidence>
<comment type="caution">
    <text evidence="2">The sequence shown here is derived from an EMBL/GenBank/DDBJ whole genome shotgun (WGS) entry which is preliminary data.</text>
</comment>
<proteinExistence type="predicted"/>
<dbReference type="SUPFAM" id="SSF48452">
    <property type="entry name" value="TPR-like"/>
    <property type="match status" value="3"/>
</dbReference>
<evidence type="ECO:0000313" key="3">
    <source>
        <dbReference type="Proteomes" id="UP000003571"/>
    </source>
</evidence>
<dbReference type="InterPro" id="IPR019734">
    <property type="entry name" value="TPR_rpt"/>
</dbReference>
<dbReference type="OrthoDB" id="356265at2"/>
<gene>
    <name evidence="2" type="ORF">TresaDRAFT_2468</name>
</gene>
<organism evidence="2 3">
    <name type="scientific">Treponema saccharophilum DSM 2985</name>
    <dbReference type="NCBI Taxonomy" id="907348"/>
    <lineage>
        <taxon>Bacteria</taxon>
        <taxon>Pseudomonadati</taxon>
        <taxon>Spirochaetota</taxon>
        <taxon>Spirochaetia</taxon>
        <taxon>Spirochaetales</taxon>
        <taxon>Treponemataceae</taxon>
        <taxon>Treponema</taxon>
    </lineage>
</organism>
<dbReference type="PANTHER" id="PTHR12558:SF13">
    <property type="entry name" value="CELL DIVISION CYCLE PROTEIN 27 HOMOLOG"/>
    <property type="match status" value="1"/>
</dbReference>
<sequence length="576" mass="64225">MERWRAFRKVAAAIMFFSIIQAPLSAKKKNEKSAPKVVTLALPERKNVSFFGSIDSRVMSLVEYGSPESLREAYSLIRRNNSAYSDAERVLIYIIEAFFELCWQRERIPGFASVNVDDLKANPYVGPVMFAYDGVYDTSAGVSDFFSFILPSLVLAGSSSRDDYYADAESALSAALEKSPGSVIANYLYGVLCRRTGRDEDAVAFFRKAEKAGTFEVSFALASSLYGLGRYDEAWKISSALVSSEPYDRNVLKLCAENSFALGNLDDAEEFVAKVLQQEPDNASYMLFRARILMEKGDNIRAASILDVYARTDSKSRDYLLLRSKIQKDWNRNVRAATTTIETALALYPDDPEVMLAAARLASDTGGRVLGLSAGDLAAMILSMRPDDPDARRIQVGDFVQRRMWSDAYPLSAAIVSGEKCGKADVFAHIKICLALGKSDEAWNLVTEIYGENPSDEDNIQSYLTVLVAMSKRAEATELIGKLLASGSPKMKSFAYYQKSFIDKAEDQILNDLRLSLTSNPRNKDSLFKLYQIYYRKKEFRKAQYYLKQVVALSPTDEELLSLNASLDLLLKGDSK</sequence>
<dbReference type="PATRIC" id="fig|907348.3.peg.152"/>
<dbReference type="PROSITE" id="PS50005">
    <property type="entry name" value="TPR"/>
    <property type="match status" value="1"/>
</dbReference>
<keyword evidence="1" id="KW-0802">TPR repeat</keyword>
<protein>
    <recommendedName>
        <fullName evidence="4">Tetratricopeptide TPR_1 repeat-containing protein</fullName>
    </recommendedName>
</protein>
<dbReference type="AlphaFoldDB" id="H7EH94"/>
<name>H7EH94_9SPIR</name>
<accession>H7EH94</accession>
<dbReference type="Pfam" id="PF14559">
    <property type="entry name" value="TPR_19"/>
    <property type="match status" value="1"/>
</dbReference>
<dbReference type="EMBL" id="AGRW01000025">
    <property type="protein sequence ID" value="EIC03014.1"/>
    <property type="molecule type" value="Genomic_DNA"/>
</dbReference>
<dbReference type="eggNOG" id="COG4783">
    <property type="taxonomic scope" value="Bacteria"/>
</dbReference>